<accession>A0A2A9FE59</accession>
<comment type="caution">
    <text evidence="1">The sequence shown here is derived from an EMBL/GenBank/DDBJ whole genome shotgun (WGS) entry which is preliminary data.</text>
</comment>
<evidence type="ECO:0000313" key="2">
    <source>
        <dbReference type="Proteomes" id="UP000243542"/>
    </source>
</evidence>
<name>A0A2A9FE59_9PSEU</name>
<organism evidence="1 2">
    <name type="scientific">Amycolatopsis sulphurea</name>
    <dbReference type="NCBI Taxonomy" id="76022"/>
    <lineage>
        <taxon>Bacteria</taxon>
        <taxon>Bacillati</taxon>
        <taxon>Actinomycetota</taxon>
        <taxon>Actinomycetes</taxon>
        <taxon>Pseudonocardiales</taxon>
        <taxon>Pseudonocardiaceae</taxon>
        <taxon>Amycolatopsis</taxon>
    </lineage>
</organism>
<sequence length="141" mass="14380">MVSSMPYADAVVSLLTGGKVAPEATGGITSWRRATVSLLERATNSESPTGCETALAHARELAALVTTKAAPSELATTTQAMLAAVAAAEIRRADVRETFRALYVPLVAAFVLGGLCDTSGIGSHLVTAPDSTAEPGESPLP</sequence>
<reference evidence="1 2" key="1">
    <citation type="submission" date="2017-10" db="EMBL/GenBank/DDBJ databases">
        <title>Sequencing the genomes of 1000 actinobacteria strains.</title>
        <authorList>
            <person name="Klenk H.-P."/>
        </authorList>
    </citation>
    <scope>NUCLEOTIDE SEQUENCE [LARGE SCALE GENOMIC DNA]</scope>
    <source>
        <strain evidence="1 2">DSM 46092</strain>
    </source>
</reference>
<dbReference type="EMBL" id="PDJK01000002">
    <property type="protein sequence ID" value="PFG49223.1"/>
    <property type="molecule type" value="Genomic_DNA"/>
</dbReference>
<gene>
    <name evidence="1" type="ORF">ATK36_4363</name>
</gene>
<dbReference type="Proteomes" id="UP000243542">
    <property type="component" value="Unassembled WGS sequence"/>
</dbReference>
<keyword evidence="2" id="KW-1185">Reference proteome</keyword>
<evidence type="ECO:0000313" key="1">
    <source>
        <dbReference type="EMBL" id="PFG49223.1"/>
    </source>
</evidence>
<protein>
    <submittedName>
        <fullName evidence="1">Uncharacterized protein</fullName>
    </submittedName>
</protein>
<dbReference type="AlphaFoldDB" id="A0A2A9FE59"/>
<proteinExistence type="predicted"/>